<evidence type="ECO:0000256" key="2">
    <source>
        <dbReference type="PIRSR" id="PIRSR620019-2"/>
    </source>
</evidence>
<dbReference type="RefSeq" id="WP_079557744.1">
    <property type="nucleotide sequence ID" value="NZ_CP021904.1"/>
</dbReference>
<keyword evidence="5" id="KW-1185">Reference proteome</keyword>
<comment type="similarity">
    <text evidence="1">Belongs to the transferase hexapeptide repeat family.</text>
</comment>
<protein>
    <submittedName>
        <fullName evidence="4">Sugar O-acyltransferase, sialic acid O-acetyltransferase NeuD family</fullName>
    </submittedName>
</protein>
<keyword evidence="4" id="KW-0808">Transferase</keyword>
<sequence length="215" mass="22683">MQNKQIYILGVGHNTEVYIDLAESCGYSIGGLYHYNDERTGDKIHGFQILDSTDNLFKKATLEGMAFALSMGDNKIRAALANKIRSKGGLIPTIIHPTAVVSKYAEIAYGVVIHANAVIQAGVKIGNYTVVSYNASVTHTSTVSDSCYLAAYAHVGALTIIHANVLLGQAAITVSGKVAYIGENSIIGAGSVVTKNVEANCVVAGNPARVIKTIQ</sequence>
<evidence type="ECO:0000313" key="5">
    <source>
        <dbReference type="Proteomes" id="UP000191055"/>
    </source>
</evidence>
<dbReference type="PANTHER" id="PTHR43300">
    <property type="entry name" value="ACETYLTRANSFERASE"/>
    <property type="match status" value="1"/>
</dbReference>
<proteinExistence type="inferred from homology"/>
<dbReference type="CDD" id="cd03360">
    <property type="entry name" value="LbH_AT_putative"/>
    <property type="match status" value="1"/>
</dbReference>
<keyword evidence="4" id="KW-0012">Acyltransferase</keyword>
<organism evidence="4 5">
    <name type="scientific">Alkalitalea saponilacus</name>
    <dbReference type="NCBI Taxonomy" id="889453"/>
    <lineage>
        <taxon>Bacteria</taxon>
        <taxon>Pseudomonadati</taxon>
        <taxon>Bacteroidota</taxon>
        <taxon>Bacteroidia</taxon>
        <taxon>Marinilabiliales</taxon>
        <taxon>Marinilabiliaceae</taxon>
        <taxon>Alkalitalea</taxon>
    </lineage>
</organism>
<evidence type="ECO:0000313" key="4">
    <source>
        <dbReference type="EMBL" id="SKC14049.1"/>
    </source>
</evidence>
<reference evidence="5" key="1">
    <citation type="submission" date="2017-02" db="EMBL/GenBank/DDBJ databases">
        <authorList>
            <person name="Varghese N."/>
            <person name="Submissions S."/>
        </authorList>
    </citation>
    <scope>NUCLEOTIDE SEQUENCE [LARGE SCALE GENOMIC DNA]</scope>
    <source>
        <strain evidence="5">DSM 24412</strain>
    </source>
</reference>
<dbReference type="InterPro" id="IPR020019">
    <property type="entry name" value="AcTrfase_PglD-like"/>
</dbReference>
<dbReference type="SUPFAM" id="SSF51161">
    <property type="entry name" value="Trimeric LpxA-like enzymes"/>
    <property type="match status" value="1"/>
</dbReference>
<dbReference type="Proteomes" id="UP000191055">
    <property type="component" value="Unassembled WGS sequence"/>
</dbReference>
<feature type="binding site" evidence="2">
    <location>
        <position position="72"/>
    </location>
    <ligand>
        <name>substrate</name>
    </ligand>
</feature>
<dbReference type="Pfam" id="PF17836">
    <property type="entry name" value="PglD_N"/>
    <property type="match status" value="1"/>
</dbReference>
<name>A0A1T5H0E9_9BACT</name>
<dbReference type="STRING" id="889453.SAMN03080601_02009"/>
<dbReference type="OrthoDB" id="9794407at2"/>
<dbReference type="PANTHER" id="PTHR43300:SF7">
    <property type="entry name" value="UDP-N-ACETYLBACILLOSAMINE N-ACETYLTRANSFERASE"/>
    <property type="match status" value="1"/>
</dbReference>
<accession>A0A1T5H0E9</accession>
<dbReference type="Gene3D" id="2.160.10.10">
    <property type="entry name" value="Hexapeptide repeat proteins"/>
    <property type="match status" value="1"/>
</dbReference>
<dbReference type="Gene3D" id="3.40.50.20">
    <property type="match status" value="1"/>
</dbReference>
<evidence type="ECO:0000259" key="3">
    <source>
        <dbReference type="Pfam" id="PF17836"/>
    </source>
</evidence>
<dbReference type="GO" id="GO:0016746">
    <property type="term" value="F:acyltransferase activity"/>
    <property type="evidence" value="ECO:0007669"/>
    <property type="project" value="UniProtKB-KW"/>
</dbReference>
<dbReference type="AlphaFoldDB" id="A0A1T5H0E9"/>
<dbReference type="EMBL" id="FUYV01000011">
    <property type="protein sequence ID" value="SKC14049.1"/>
    <property type="molecule type" value="Genomic_DNA"/>
</dbReference>
<dbReference type="KEGG" id="asx:CDL62_18275"/>
<dbReference type="InterPro" id="IPR011004">
    <property type="entry name" value="Trimer_LpxA-like_sf"/>
</dbReference>
<evidence type="ECO:0000256" key="1">
    <source>
        <dbReference type="ARBA" id="ARBA00007274"/>
    </source>
</evidence>
<dbReference type="InterPro" id="IPR041561">
    <property type="entry name" value="PglD_N"/>
</dbReference>
<dbReference type="InterPro" id="IPR050179">
    <property type="entry name" value="Trans_hexapeptide_repeat"/>
</dbReference>
<gene>
    <name evidence="4" type="ORF">SAMN03080601_02009</name>
</gene>
<feature type="domain" description="PglD N-terminal" evidence="3">
    <location>
        <begin position="5"/>
        <end position="84"/>
    </location>
</feature>